<protein>
    <recommendedName>
        <fullName evidence="10">Nucleoporin Pom152</fullName>
    </recommendedName>
</protein>
<feature type="transmembrane region" description="Helical" evidence="2">
    <location>
        <begin position="93"/>
        <end position="113"/>
    </location>
</feature>
<keyword evidence="2" id="KW-0472">Membrane</keyword>
<dbReference type="Pfam" id="PF24527">
    <property type="entry name" value="Ig-like_Pom152_9"/>
    <property type="match status" value="1"/>
</dbReference>
<feature type="domain" description="Nucleoporin POM152 Ig-like" evidence="5">
    <location>
        <begin position="784"/>
        <end position="867"/>
    </location>
</feature>
<dbReference type="InterPro" id="IPR056543">
    <property type="entry name" value="Ig-like_POM152_9th"/>
</dbReference>
<dbReference type="GO" id="GO:0006999">
    <property type="term" value="P:nuclear pore organization"/>
    <property type="evidence" value="ECO:0007669"/>
    <property type="project" value="TreeGrafter"/>
</dbReference>
<dbReference type="FunCoup" id="G7E1Y8">
    <property type="interactions" value="63"/>
</dbReference>
<evidence type="ECO:0008006" key="10">
    <source>
        <dbReference type="Google" id="ProtNLM"/>
    </source>
</evidence>
<comment type="caution">
    <text evidence="8">The sequence shown here is derived from an EMBL/GenBank/DDBJ whole genome shotgun (WGS) entry which is preliminary data.</text>
</comment>
<feature type="domain" description="Nucleoporin POM152 N-terminal transmembrane" evidence="4">
    <location>
        <begin position="24"/>
        <end position="141"/>
    </location>
</feature>
<dbReference type="PANTHER" id="PTHR28206:SF1">
    <property type="entry name" value="NUCLEOPORIN POM152"/>
    <property type="match status" value="1"/>
</dbReference>
<evidence type="ECO:0000259" key="3">
    <source>
        <dbReference type="Pfam" id="PF23664"/>
    </source>
</evidence>
<evidence type="ECO:0000256" key="2">
    <source>
        <dbReference type="SAM" id="Phobius"/>
    </source>
</evidence>
<feature type="region of interest" description="Disordered" evidence="1">
    <location>
        <begin position="256"/>
        <end position="284"/>
    </location>
</feature>
<dbReference type="PANTHER" id="PTHR28206">
    <property type="entry name" value="NUCLEOPORIN POM152"/>
    <property type="match status" value="1"/>
</dbReference>
<dbReference type="InterPro" id="IPR056541">
    <property type="entry name" value="Ig-like_POM152"/>
</dbReference>
<evidence type="ECO:0000256" key="1">
    <source>
        <dbReference type="SAM" id="MobiDB-lite"/>
    </source>
</evidence>
<accession>G7E1Y8</accession>
<reference evidence="8 9" key="1">
    <citation type="journal article" date="2011" name="J. Gen. Appl. Microbiol.">
        <title>Draft genome sequencing of the enigmatic basidiomycete Mixia osmundae.</title>
        <authorList>
            <person name="Nishida H."/>
            <person name="Nagatsuka Y."/>
            <person name="Sugiyama J."/>
        </authorList>
    </citation>
    <scope>NUCLEOTIDE SEQUENCE [LARGE SCALE GENOMIC DNA]</scope>
    <source>
        <strain evidence="9">CBS 9802 / IAM 14324 / JCM 22182 / KY 12970</strain>
    </source>
</reference>
<feature type="domain" description="Nucleoporin POM152 Ig-like" evidence="5">
    <location>
        <begin position="481"/>
        <end position="572"/>
    </location>
</feature>
<dbReference type="Pfam" id="PF23664">
    <property type="entry name" value="Ig_Pom152"/>
    <property type="match status" value="1"/>
</dbReference>
<evidence type="ECO:0000259" key="6">
    <source>
        <dbReference type="Pfam" id="PF24519"/>
    </source>
</evidence>
<dbReference type="GO" id="GO:0070762">
    <property type="term" value="C:nuclear pore transmembrane ring"/>
    <property type="evidence" value="ECO:0007669"/>
    <property type="project" value="TreeGrafter"/>
</dbReference>
<sequence>MAAASSGQPAGQDVPPRISADLIDPPTQRLYLVSLFVGLQSYKIYQLCRSSLPLTVLESLASASLISDGTLTRALYLLGLTNDQGEEAALPSLITWILLDLVFCLVIVPLLRIPRLRPALLHRAAACGLLCFIDFAFLGNYTLSTLLAFFVPGTLSSIFDYRVGLSETRVRLSTVMGTPQSHLEGQKTVRILAFATARFEPLAKSYCLSSEQASASLPIEFNNTVPAYLQYSVAPFDGSEQKSLYNITASELISPSSTGRTYDDLDDDDEWSERPAQRAARQPVRAKQTKIYHLKVPQTGLIRLERILDRHDVDIRLPDKHSPLLIVQCPQASFAPLQARASRPRLHDDEHLCEGQQTQYDVHVRGVAPLSVSYRWQSLSTAKQQEHIGKDRSKTLKLESLVQPGSPAHNLLARSDYRWAEPQQLTVPIKLTTTHAGIFEYSLDTVTDALGNRLDIASQRERSTAKGNLEVRKMTVYAPAQISFLGCDDEPARLLRGRSTSLNLQIEDGTDAPWTIRIAYTPEAGATAKSRAWDLTSSERNKRFAVSDPGSYDIVSVKGSHCPGAVLLPSTCRVIDQPAPSANIVFERIRDDCAGEIGIRVKADLTGVPPFNLHYRTLRDGRVISTKSQRILRSREEINLQPDTPGSYTYEFDRLDDRHYSDIRLSASVAQTVHSLSSARFTGPGDRVLWSCQAGETLETNVELSGVGPWSLKYGLRSGQTSQREFVAKDIKAASHILKIPLPADALVSGNRLVISLISVTDARGCQRSLTVPDVNIEIKTTNPVASFAVTAGEANVKIRAGDSASLPIRLSGEGPWTVEYRHSESKGPPRKAIFRSHNADLLVDMRGSYELVSVRDQHCPGTIDRSHAKYGVEFLPRPAVRAIEGSSAASNGSVILPPVCEGTGDAFQLQTEGQYPLELAYTIQGPGSHKESKTVQAAQQVATIMLDTSFAGHRIYTVTSVSDTLYIKPRADGVKSPVPGIGKPLRYEQDVLKRPDAIIKVDADKQFCAGQSISSMPGLTVHFSGQAPFEATFEVREEGQTVPDTFTVDDIRTSEWAVDLPYPFDRPGRHLVALKSVSDATGCRRDDLGTRSEVAAAGAISKTIIVAESAAIKAVQAQRDHCVGDVLDYVLQGAAPWTITTEFNGKRTTVTTRKPLLSRLAESPGNFSIVDIAHKGSSCKSTQKGLQKIIHGMPIARVDAGSVDIREGDEAEVIFTFTGTPPFAFTYIRSAGKGRRRRVEETHTITGLMESTYTVYTSLEGTWEVTYVADAFCAYPQRPVSSDTLLLKD</sequence>
<dbReference type="Proteomes" id="UP000009131">
    <property type="component" value="Unassembled WGS sequence"/>
</dbReference>
<dbReference type="Pfam" id="PF24519">
    <property type="entry name" value="Ig-like_Pom152_1"/>
    <property type="match status" value="1"/>
</dbReference>
<dbReference type="InterPro" id="IPR056542">
    <property type="entry name" value="Ig-like_POM152_1st"/>
</dbReference>
<dbReference type="STRING" id="764103.G7E1Y8"/>
<dbReference type="OMA" id="DRSNCKR"/>
<dbReference type="InterPro" id="IPR056540">
    <property type="entry name" value="TMD_POM152"/>
</dbReference>
<organism evidence="8 9">
    <name type="scientific">Mixia osmundae (strain CBS 9802 / IAM 14324 / JCM 22182 / KY 12970)</name>
    <dbReference type="NCBI Taxonomy" id="764103"/>
    <lineage>
        <taxon>Eukaryota</taxon>
        <taxon>Fungi</taxon>
        <taxon>Dikarya</taxon>
        <taxon>Basidiomycota</taxon>
        <taxon>Pucciniomycotina</taxon>
        <taxon>Mixiomycetes</taxon>
        <taxon>Mixiales</taxon>
        <taxon>Mixiaceae</taxon>
        <taxon>Mixia</taxon>
    </lineage>
</organism>
<feature type="transmembrane region" description="Helical" evidence="2">
    <location>
        <begin position="125"/>
        <end position="151"/>
    </location>
</feature>
<keyword evidence="9" id="KW-1185">Reference proteome</keyword>
<dbReference type="OrthoDB" id="5529162at2759"/>
<keyword evidence="2" id="KW-1133">Transmembrane helix</keyword>
<reference evidence="8 9" key="2">
    <citation type="journal article" date="2012" name="Open Biol.">
        <title>Characteristics of nucleosomes and linker DNA regions on the genome of the basidiomycete Mixia osmundae revealed by mono- and dinucleosome mapping.</title>
        <authorList>
            <person name="Nishida H."/>
            <person name="Kondo S."/>
            <person name="Matsumoto T."/>
            <person name="Suzuki Y."/>
            <person name="Yoshikawa H."/>
            <person name="Taylor T.D."/>
            <person name="Sugiyama J."/>
        </authorList>
    </citation>
    <scope>NUCLEOTIDE SEQUENCE [LARGE SCALE GENOMIC DNA]</scope>
    <source>
        <strain evidence="9">CBS 9802 / IAM 14324 / JCM 22182 / KY 12970</strain>
    </source>
</reference>
<dbReference type="InterPro" id="IPR037701">
    <property type="entry name" value="Pom152"/>
</dbReference>
<dbReference type="Pfam" id="PF24097">
    <property type="entry name" value="TMD_POM152"/>
    <property type="match status" value="1"/>
</dbReference>
<dbReference type="RefSeq" id="XP_014567169.1">
    <property type="nucleotide sequence ID" value="XM_014711683.1"/>
</dbReference>
<evidence type="ECO:0000259" key="4">
    <source>
        <dbReference type="Pfam" id="PF24097"/>
    </source>
</evidence>
<dbReference type="eggNOG" id="ENOG502QQ5B">
    <property type="taxonomic scope" value="Eukaryota"/>
</dbReference>
<dbReference type="GO" id="GO:0017056">
    <property type="term" value="F:structural constituent of nuclear pore"/>
    <property type="evidence" value="ECO:0007669"/>
    <property type="project" value="InterPro"/>
</dbReference>
<name>G7E1Y8_MIXOS</name>
<evidence type="ECO:0000313" key="9">
    <source>
        <dbReference type="Proteomes" id="UP000009131"/>
    </source>
</evidence>
<dbReference type="EMBL" id="BABT02000108">
    <property type="protein sequence ID" value="GAA96825.1"/>
    <property type="molecule type" value="Genomic_DNA"/>
</dbReference>
<gene>
    <name evidence="8" type="primary">Mo03497</name>
    <name evidence="8" type="ORF">E5Q_03497</name>
</gene>
<keyword evidence="2" id="KW-0812">Transmembrane</keyword>
<dbReference type="GO" id="GO:0006606">
    <property type="term" value="P:protein import into nucleus"/>
    <property type="evidence" value="ECO:0007669"/>
    <property type="project" value="TreeGrafter"/>
</dbReference>
<feature type="domain" description="Nucleoporin POM152 first Ig-like" evidence="6">
    <location>
        <begin position="196"/>
        <end position="320"/>
    </location>
</feature>
<dbReference type="Pfam" id="PF24312">
    <property type="entry name" value="Ig-like_POM152"/>
    <property type="match status" value="2"/>
</dbReference>
<feature type="domain" description="Nucleoporin POM152 immunoglobulin-like" evidence="3">
    <location>
        <begin position="577"/>
        <end position="676"/>
    </location>
</feature>
<dbReference type="InParanoid" id="G7E1Y8"/>
<evidence type="ECO:0000313" key="8">
    <source>
        <dbReference type="EMBL" id="GAA96825.1"/>
    </source>
</evidence>
<evidence type="ECO:0000259" key="5">
    <source>
        <dbReference type="Pfam" id="PF24312"/>
    </source>
</evidence>
<proteinExistence type="predicted"/>
<evidence type="ECO:0000259" key="7">
    <source>
        <dbReference type="Pfam" id="PF24527"/>
    </source>
</evidence>
<dbReference type="InterPro" id="IPR056544">
    <property type="entry name" value="Ig_POM152"/>
</dbReference>
<feature type="domain" description="Nucleoporin POM152 ninth Ig-like" evidence="7">
    <location>
        <begin position="1112"/>
        <end position="1190"/>
    </location>
</feature>
<dbReference type="HOGENOM" id="CLU_002415_0_0_1"/>